<dbReference type="InterPro" id="IPR049883">
    <property type="entry name" value="NOTCH1_EGF-like"/>
</dbReference>
<keyword evidence="5" id="KW-0808">Transferase</keyword>
<dbReference type="PANTHER" id="PTHR27005:SF515">
    <property type="entry name" value="WALL-ASSOCIATED RECEPTOR KINASE-LIKE 10-RELATED"/>
    <property type="match status" value="1"/>
</dbReference>
<dbReference type="SMART" id="SM00220">
    <property type="entry name" value="S_TKc"/>
    <property type="match status" value="1"/>
</dbReference>
<evidence type="ECO:0000256" key="18">
    <source>
        <dbReference type="PROSITE-ProRule" id="PRU00076"/>
    </source>
</evidence>
<sequence>MLRTQRHNFQRPAMVTSIGCDDWSMVKQNSYVYDTDGGGCTSYCSTLQSPVSGSCPGRGCCRTSLCKSDFLQVDLIDMRSYWKRDSKLFRCSFAFVGMIGDYDTFNYSLSHLNDPTTFQKNYHKEFMGTPLVLDWRIMRNNCIEVQNSTDYACRKNSYCIDIDTRYGGYQCRCKKGYEGNPYLGCHDINECEKPNQCVSFGTCTNTPGSYNCSCLDGYHGDGKKNGIGCIPVQLSNSKLAIGVGLGAGMGLLLMSSNYFWLYKFHKKRKDKKRKEKFFKRNGGRLLLQQQILTDQCILEKMQLFSVKELEKATDNFNKSRILGQGGQGTVYKGMLSEGKIVAIKKSKLVDENQVEQFINEVVMLSQIIHRNVVKLLGCCLETEVPLLVYEFIFNGTLFDHIHDKTDEFPLSWNMRLKIAVEVAEALAYLHSATSFPIYHRDVKSTNILLDEKYVAKVSDFGTSRSIAIDQTHLTTLVKGTFGYLDPEYFQSSQFTEKSDVYSFGVVLVELLTGQRPISSAKTGKERSLATRFLLCMEAENLEKILDPQVLEQGKREELTSVAKLAQRCLNLNGKKRPTMKEVAMELEIVKMSQTHLTTSETKYQDLQLRKSKEILISDDNYTWTSTSDNIIESSLDAHPLKIHTV</sequence>
<keyword evidence="14" id="KW-1015">Disulfide bond</keyword>
<dbReference type="SMART" id="SM00181">
    <property type="entry name" value="EGF"/>
    <property type="match status" value="2"/>
</dbReference>
<dbReference type="PROSITE" id="PS50011">
    <property type="entry name" value="PROTEIN_KINASE_DOM"/>
    <property type="match status" value="1"/>
</dbReference>
<dbReference type="InterPro" id="IPR000719">
    <property type="entry name" value="Prot_kinase_dom"/>
</dbReference>
<keyword evidence="11" id="KW-0067">ATP-binding</keyword>
<dbReference type="InterPro" id="IPR008271">
    <property type="entry name" value="Ser/Thr_kinase_AS"/>
</dbReference>
<dbReference type="Pfam" id="PF07645">
    <property type="entry name" value="EGF_CA"/>
    <property type="match status" value="1"/>
</dbReference>
<dbReference type="PANTHER" id="PTHR27005">
    <property type="entry name" value="WALL-ASSOCIATED RECEPTOR KINASE-LIKE 21"/>
    <property type="match status" value="1"/>
</dbReference>
<dbReference type="SUPFAM" id="SSF57196">
    <property type="entry name" value="EGF/Laminin"/>
    <property type="match status" value="1"/>
</dbReference>
<dbReference type="Proteomes" id="UP001604277">
    <property type="component" value="Unassembled WGS sequence"/>
</dbReference>
<feature type="transmembrane region" description="Helical" evidence="19">
    <location>
        <begin position="239"/>
        <end position="262"/>
    </location>
</feature>
<evidence type="ECO:0000256" key="13">
    <source>
        <dbReference type="ARBA" id="ARBA00023136"/>
    </source>
</evidence>
<evidence type="ECO:0000313" key="23">
    <source>
        <dbReference type="Proteomes" id="UP001604277"/>
    </source>
</evidence>
<dbReference type="CDD" id="cd14066">
    <property type="entry name" value="STKc_IRAK"/>
    <property type="match status" value="1"/>
</dbReference>
<evidence type="ECO:0000256" key="12">
    <source>
        <dbReference type="ARBA" id="ARBA00022989"/>
    </source>
</evidence>
<accession>A0ABD1NZ69</accession>
<dbReference type="InterPro" id="IPR045274">
    <property type="entry name" value="WAK-like"/>
</dbReference>
<keyword evidence="9" id="KW-0547">Nucleotide-binding</keyword>
<keyword evidence="8" id="KW-0677">Repeat</keyword>
<dbReference type="InterPro" id="IPR018097">
    <property type="entry name" value="EGF_Ca-bd_CS"/>
</dbReference>
<comment type="caution">
    <text evidence="18">Lacks conserved residue(s) required for the propagation of feature annotation.</text>
</comment>
<evidence type="ECO:0000256" key="4">
    <source>
        <dbReference type="ARBA" id="ARBA00022553"/>
    </source>
</evidence>
<evidence type="ECO:0000256" key="19">
    <source>
        <dbReference type="SAM" id="Phobius"/>
    </source>
</evidence>
<evidence type="ECO:0000256" key="2">
    <source>
        <dbReference type="ARBA" id="ARBA00022527"/>
    </source>
</evidence>
<organism evidence="22 23">
    <name type="scientific">Forsythia ovata</name>
    <dbReference type="NCBI Taxonomy" id="205694"/>
    <lineage>
        <taxon>Eukaryota</taxon>
        <taxon>Viridiplantae</taxon>
        <taxon>Streptophyta</taxon>
        <taxon>Embryophyta</taxon>
        <taxon>Tracheophyta</taxon>
        <taxon>Spermatophyta</taxon>
        <taxon>Magnoliopsida</taxon>
        <taxon>eudicotyledons</taxon>
        <taxon>Gunneridae</taxon>
        <taxon>Pentapetalae</taxon>
        <taxon>asterids</taxon>
        <taxon>lamiids</taxon>
        <taxon>Lamiales</taxon>
        <taxon>Oleaceae</taxon>
        <taxon>Forsythieae</taxon>
        <taxon>Forsythia</taxon>
    </lineage>
</organism>
<evidence type="ECO:0000256" key="15">
    <source>
        <dbReference type="ARBA" id="ARBA00047558"/>
    </source>
</evidence>
<dbReference type="GO" id="GO:0016020">
    <property type="term" value="C:membrane"/>
    <property type="evidence" value="ECO:0007669"/>
    <property type="project" value="UniProtKB-SubCell"/>
</dbReference>
<evidence type="ECO:0000259" key="21">
    <source>
        <dbReference type="PROSITE" id="PS50026"/>
    </source>
</evidence>
<name>A0ABD1NZ69_9LAMI</name>
<dbReference type="SUPFAM" id="SSF56112">
    <property type="entry name" value="Protein kinase-like (PK-like)"/>
    <property type="match status" value="1"/>
</dbReference>
<evidence type="ECO:0000259" key="20">
    <source>
        <dbReference type="PROSITE" id="PS50011"/>
    </source>
</evidence>
<evidence type="ECO:0000256" key="5">
    <source>
        <dbReference type="ARBA" id="ARBA00022679"/>
    </source>
</evidence>
<evidence type="ECO:0000256" key="3">
    <source>
        <dbReference type="ARBA" id="ARBA00022536"/>
    </source>
</evidence>
<dbReference type="PROSITE" id="PS00010">
    <property type="entry name" value="ASX_HYDROXYL"/>
    <property type="match status" value="1"/>
</dbReference>
<dbReference type="InterPro" id="IPR000152">
    <property type="entry name" value="EGF-type_Asp/Asn_hydroxyl_site"/>
</dbReference>
<dbReference type="Gene3D" id="2.90.20.10">
    <property type="entry name" value="Plasmodium vivax P25 domain"/>
    <property type="match status" value="1"/>
</dbReference>
<evidence type="ECO:0000256" key="1">
    <source>
        <dbReference type="ARBA" id="ARBA00004479"/>
    </source>
</evidence>
<evidence type="ECO:0000256" key="6">
    <source>
        <dbReference type="ARBA" id="ARBA00022692"/>
    </source>
</evidence>
<dbReference type="InterPro" id="IPR001881">
    <property type="entry name" value="EGF-like_Ca-bd_dom"/>
</dbReference>
<feature type="domain" description="Protein kinase" evidence="20">
    <location>
        <begin position="316"/>
        <end position="589"/>
    </location>
</feature>
<comment type="catalytic activity">
    <reaction evidence="16">
        <text>L-threonyl-[protein] + ATP = O-phospho-L-threonyl-[protein] + ADP + H(+)</text>
        <dbReference type="Rhea" id="RHEA:46608"/>
        <dbReference type="Rhea" id="RHEA-COMP:11060"/>
        <dbReference type="Rhea" id="RHEA-COMP:11605"/>
        <dbReference type="ChEBI" id="CHEBI:15378"/>
        <dbReference type="ChEBI" id="CHEBI:30013"/>
        <dbReference type="ChEBI" id="CHEBI:30616"/>
        <dbReference type="ChEBI" id="CHEBI:61977"/>
        <dbReference type="ChEBI" id="CHEBI:456216"/>
    </reaction>
</comment>
<keyword evidence="6 19" id="KW-0812">Transmembrane</keyword>
<gene>
    <name evidence="22" type="ORF">Fot_56717</name>
</gene>
<keyword evidence="23" id="KW-1185">Reference proteome</keyword>
<protein>
    <submittedName>
        <fullName evidence="22">Wall-associated receptor kinase-like 9</fullName>
    </submittedName>
</protein>
<evidence type="ECO:0000256" key="7">
    <source>
        <dbReference type="ARBA" id="ARBA00022729"/>
    </source>
</evidence>
<dbReference type="AlphaFoldDB" id="A0ABD1NZ69"/>
<evidence type="ECO:0000256" key="11">
    <source>
        <dbReference type="ARBA" id="ARBA00022840"/>
    </source>
</evidence>
<evidence type="ECO:0000256" key="8">
    <source>
        <dbReference type="ARBA" id="ARBA00022737"/>
    </source>
</evidence>
<evidence type="ECO:0000313" key="22">
    <source>
        <dbReference type="EMBL" id="KAL2456689.1"/>
    </source>
</evidence>
<keyword evidence="7" id="KW-0732">Signal</keyword>
<dbReference type="FunFam" id="3.30.200.20:FF:000043">
    <property type="entry name" value="Wall-associated receptor kinase 2"/>
    <property type="match status" value="1"/>
</dbReference>
<reference evidence="23" key="1">
    <citation type="submission" date="2024-07" db="EMBL/GenBank/DDBJ databases">
        <title>Two chromosome-level genome assemblies of Korean endemic species Abeliophyllum distichum and Forsythia ovata (Oleaceae).</title>
        <authorList>
            <person name="Jang H."/>
        </authorList>
    </citation>
    <scope>NUCLEOTIDE SEQUENCE [LARGE SCALE GENOMIC DNA]</scope>
</reference>
<keyword evidence="10" id="KW-0418">Kinase</keyword>
<dbReference type="PROSITE" id="PS01187">
    <property type="entry name" value="EGF_CA"/>
    <property type="match status" value="1"/>
</dbReference>
<dbReference type="FunFam" id="1.10.510.10:FF:000084">
    <property type="entry name" value="Wall-associated receptor kinase 2"/>
    <property type="match status" value="1"/>
</dbReference>
<keyword evidence="3 18" id="KW-0245">EGF-like domain</keyword>
<feature type="domain" description="EGF-like" evidence="21">
    <location>
        <begin position="187"/>
        <end position="221"/>
    </location>
</feature>
<dbReference type="Pfam" id="PF00069">
    <property type="entry name" value="Pkinase"/>
    <property type="match status" value="1"/>
</dbReference>
<dbReference type="PROSITE" id="PS00108">
    <property type="entry name" value="PROTEIN_KINASE_ST"/>
    <property type="match status" value="1"/>
</dbReference>
<dbReference type="InterPro" id="IPR011009">
    <property type="entry name" value="Kinase-like_dom_sf"/>
</dbReference>
<dbReference type="PROSITE" id="PS01186">
    <property type="entry name" value="EGF_2"/>
    <property type="match status" value="1"/>
</dbReference>
<dbReference type="FunFam" id="2.10.25.10:FF:000038">
    <property type="entry name" value="Fibrillin 2"/>
    <property type="match status" value="1"/>
</dbReference>
<keyword evidence="12 19" id="KW-1133">Transmembrane helix</keyword>
<dbReference type="GO" id="GO:0005524">
    <property type="term" value="F:ATP binding"/>
    <property type="evidence" value="ECO:0007669"/>
    <property type="project" value="UniProtKB-KW"/>
</dbReference>
<comment type="caution">
    <text evidence="22">The sequence shown here is derived from an EMBL/GenBank/DDBJ whole genome shotgun (WGS) entry which is preliminary data.</text>
</comment>
<comment type="catalytic activity">
    <reaction evidence="15">
        <text>L-seryl-[protein] + ATP = O-phospho-L-seryl-[protein] + ADP + H(+)</text>
        <dbReference type="Rhea" id="RHEA:17989"/>
        <dbReference type="Rhea" id="RHEA-COMP:9863"/>
        <dbReference type="Rhea" id="RHEA-COMP:11604"/>
        <dbReference type="ChEBI" id="CHEBI:15378"/>
        <dbReference type="ChEBI" id="CHEBI:29999"/>
        <dbReference type="ChEBI" id="CHEBI:30616"/>
        <dbReference type="ChEBI" id="CHEBI:83421"/>
        <dbReference type="ChEBI" id="CHEBI:456216"/>
    </reaction>
</comment>
<dbReference type="InterPro" id="IPR000742">
    <property type="entry name" value="EGF"/>
</dbReference>
<evidence type="ECO:0000256" key="17">
    <source>
        <dbReference type="ARBA" id="ARBA00058961"/>
    </source>
</evidence>
<keyword evidence="4" id="KW-0597">Phosphoprotein</keyword>
<comment type="subcellular location">
    <subcellularLocation>
        <location evidence="1">Membrane</location>
        <topology evidence="1">Single-pass type I membrane protein</topology>
    </subcellularLocation>
</comment>
<evidence type="ECO:0000256" key="14">
    <source>
        <dbReference type="ARBA" id="ARBA00023157"/>
    </source>
</evidence>
<keyword evidence="13 19" id="KW-0472">Membrane</keyword>
<dbReference type="PROSITE" id="PS50026">
    <property type="entry name" value="EGF_3"/>
    <property type="match status" value="1"/>
</dbReference>
<evidence type="ECO:0000256" key="9">
    <source>
        <dbReference type="ARBA" id="ARBA00022741"/>
    </source>
</evidence>
<dbReference type="EMBL" id="JBFOLJ010000055">
    <property type="protein sequence ID" value="KAL2456689.1"/>
    <property type="molecule type" value="Genomic_DNA"/>
</dbReference>
<dbReference type="SMART" id="SM00179">
    <property type="entry name" value="EGF_CA"/>
    <property type="match status" value="1"/>
</dbReference>
<proteinExistence type="predicted"/>
<dbReference type="Gene3D" id="1.10.510.10">
    <property type="entry name" value="Transferase(Phosphotransferase) domain 1"/>
    <property type="match status" value="1"/>
</dbReference>
<dbReference type="CDD" id="cd00054">
    <property type="entry name" value="EGF_CA"/>
    <property type="match status" value="2"/>
</dbReference>
<comment type="function">
    <text evidence="17">Serine/threonine-protein kinase that may function as a signaling receptor of extracellular matrix component. Binding to pectin may have significance in the control of cell expansion, morphogenesis and development.</text>
</comment>
<dbReference type="GO" id="GO:0004674">
    <property type="term" value="F:protein serine/threonine kinase activity"/>
    <property type="evidence" value="ECO:0007669"/>
    <property type="project" value="UniProtKB-KW"/>
</dbReference>
<evidence type="ECO:0000256" key="10">
    <source>
        <dbReference type="ARBA" id="ARBA00022777"/>
    </source>
</evidence>
<dbReference type="Gene3D" id="3.30.200.20">
    <property type="entry name" value="Phosphorylase Kinase, domain 1"/>
    <property type="match status" value="1"/>
</dbReference>
<evidence type="ECO:0000256" key="16">
    <source>
        <dbReference type="ARBA" id="ARBA00047951"/>
    </source>
</evidence>
<keyword evidence="2" id="KW-0723">Serine/threonine-protein kinase</keyword>